<evidence type="ECO:0000313" key="7">
    <source>
        <dbReference type="EMBL" id="EEG54204.1"/>
    </source>
</evidence>
<sequence length="501" mass="55734">MNFPNLKIRQEKRTKSMESAGKSRYTGLIDPIDQNFIWEVQKMKKRWIAAAMACTMTASLLAGCSSGSGQTEAGTQAESAKTEAGSEAAGDTAAAKSEELSGTITFTIWDNNLNDFIEQNDMVGKFQETYPNADIEVEKIKDDSEYWNAMKMRASANQLPDVMFNKTFTLSRFKDYLVDLSDTEAAKNNELAAGYAVNGKILGIPMTSGYEYVYYWKDMFQEAGVEVPTTWPEFVEVAKKLQDYYGKDNPDFMAIACGLKDEWPDYPFMEFMPALESGNGQNWNSMAAQDAPFAEGTDINKAYHKVNELFTSGALGKDPLGLSKDQVTTLFSAKEAAITALGDWGLQDIQSGAEDTSQLGTFYLPTRDSESDPYNVIVQGDSFMGVTTHSQNPELAKAFVEWFYSDAWYPDYINYVSSSSSMTNFPKEKDPILAQADELCPDMKLVMYDGGGDDFTAIQNETSFDYKKLGAQMLTNGFDLQKTLDELNTKWAAARQKLGIQ</sequence>
<feature type="region of interest" description="Disordered" evidence="6">
    <location>
        <begin position="65"/>
        <end position="96"/>
    </location>
</feature>
<evidence type="ECO:0000256" key="1">
    <source>
        <dbReference type="ARBA" id="ARBA00022475"/>
    </source>
</evidence>
<evidence type="ECO:0000256" key="3">
    <source>
        <dbReference type="ARBA" id="ARBA00023136"/>
    </source>
</evidence>
<keyword evidence="2" id="KW-0732">Signal</keyword>
<evidence type="ECO:0000313" key="8">
    <source>
        <dbReference type="Proteomes" id="UP000004756"/>
    </source>
</evidence>
<dbReference type="SUPFAM" id="SSF53850">
    <property type="entry name" value="Periplasmic binding protein-like II"/>
    <property type="match status" value="1"/>
</dbReference>
<proteinExistence type="predicted"/>
<keyword evidence="3" id="KW-0472">Membrane</keyword>
<keyword evidence="1" id="KW-1003">Cell membrane</keyword>
<gene>
    <name evidence="7" type="ORF">CLOSTASPAR_03726</name>
</gene>
<accession>C0D385</accession>
<dbReference type="Pfam" id="PF01547">
    <property type="entry name" value="SBP_bac_1"/>
    <property type="match status" value="1"/>
</dbReference>
<dbReference type="InterPro" id="IPR050490">
    <property type="entry name" value="Bact_solute-bd_prot1"/>
</dbReference>
<evidence type="ECO:0000256" key="5">
    <source>
        <dbReference type="ARBA" id="ARBA00023288"/>
    </source>
</evidence>
<keyword evidence="5" id="KW-0449">Lipoprotein</keyword>
<keyword evidence="8" id="KW-1185">Reference proteome</keyword>
<evidence type="ECO:0000256" key="4">
    <source>
        <dbReference type="ARBA" id="ARBA00023139"/>
    </source>
</evidence>
<feature type="compositionally biased region" description="Low complexity" evidence="6">
    <location>
        <begin position="82"/>
        <end position="95"/>
    </location>
</feature>
<organism evidence="7 8">
    <name type="scientific">[Clostridium] asparagiforme DSM 15981</name>
    <dbReference type="NCBI Taxonomy" id="518636"/>
    <lineage>
        <taxon>Bacteria</taxon>
        <taxon>Bacillati</taxon>
        <taxon>Bacillota</taxon>
        <taxon>Clostridia</taxon>
        <taxon>Lachnospirales</taxon>
        <taxon>Lachnospiraceae</taxon>
        <taxon>Enterocloster</taxon>
    </lineage>
</organism>
<reference evidence="7 8" key="2">
    <citation type="submission" date="2009-02" db="EMBL/GenBank/DDBJ databases">
        <title>Draft genome sequence of Clostridium asparagiforme (DSM 15981).</title>
        <authorList>
            <person name="Sudarsanam P."/>
            <person name="Ley R."/>
            <person name="Guruge J."/>
            <person name="Turnbaugh P.J."/>
            <person name="Mahowald M."/>
            <person name="Liep D."/>
            <person name="Gordon J."/>
        </authorList>
    </citation>
    <scope>NUCLEOTIDE SEQUENCE [LARGE SCALE GENOMIC DNA]</scope>
    <source>
        <strain evidence="7 8">DSM 15981</strain>
    </source>
</reference>
<dbReference type="PANTHER" id="PTHR43649:SF33">
    <property type="entry name" value="POLYGALACTURONAN_RHAMNOGALACTURONAN-BINDING PROTEIN YTCQ"/>
    <property type="match status" value="1"/>
</dbReference>
<feature type="region of interest" description="Disordered" evidence="6">
    <location>
        <begin position="1"/>
        <end position="20"/>
    </location>
</feature>
<dbReference type="AlphaFoldDB" id="C0D385"/>
<protein>
    <submittedName>
        <fullName evidence="7">ABC transporter, solute-binding protein</fullName>
    </submittedName>
</protein>
<dbReference type="HOGENOM" id="CLU_642049_0_0_9"/>
<dbReference type="InterPro" id="IPR006059">
    <property type="entry name" value="SBP"/>
</dbReference>
<evidence type="ECO:0000256" key="6">
    <source>
        <dbReference type="SAM" id="MobiDB-lite"/>
    </source>
</evidence>
<keyword evidence="4" id="KW-0564">Palmitate</keyword>
<reference evidence="7 8" key="1">
    <citation type="submission" date="2009-01" db="EMBL/GenBank/DDBJ databases">
        <authorList>
            <person name="Fulton L."/>
            <person name="Clifton S."/>
            <person name="Fulton B."/>
            <person name="Xu J."/>
            <person name="Minx P."/>
            <person name="Pepin K.H."/>
            <person name="Johnson M."/>
            <person name="Bhonagiri V."/>
            <person name="Nash W.E."/>
            <person name="Mardis E.R."/>
            <person name="Wilson R.K."/>
        </authorList>
    </citation>
    <scope>NUCLEOTIDE SEQUENCE [LARGE SCALE GENOMIC DNA]</scope>
    <source>
        <strain evidence="7 8">DSM 15981</strain>
    </source>
</reference>
<dbReference type="PANTHER" id="PTHR43649">
    <property type="entry name" value="ARABINOSE-BINDING PROTEIN-RELATED"/>
    <property type="match status" value="1"/>
</dbReference>
<feature type="compositionally biased region" description="Polar residues" evidence="6">
    <location>
        <begin position="70"/>
        <end position="79"/>
    </location>
</feature>
<dbReference type="Gene3D" id="3.40.190.10">
    <property type="entry name" value="Periplasmic binding protein-like II"/>
    <property type="match status" value="2"/>
</dbReference>
<dbReference type="EMBL" id="ACCJ01000293">
    <property type="protein sequence ID" value="EEG54204.1"/>
    <property type="molecule type" value="Genomic_DNA"/>
</dbReference>
<evidence type="ECO:0000256" key="2">
    <source>
        <dbReference type="ARBA" id="ARBA00022729"/>
    </source>
</evidence>
<name>C0D385_9FIRM</name>
<comment type="caution">
    <text evidence="7">The sequence shown here is derived from an EMBL/GenBank/DDBJ whole genome shotgun (WGS) entry which is preliminary data.</text>
</comment>
<dbReference type="Proteomes" id="UP000004756">
    <property type="component" value="Unassembled WGS sequence"/>
</dbReference>